<dbReference type="InterPro" id="IPR009081">
    <property type="entry name" value="PP-bd_ACP"/>
</dbReference>
<feature type="domain" description="Carrier" evidence="5">
    <location>
        <begin position="3528"/>
        <end position="3602"/>
    </location>
</feature>
<keyword evidence="2" id="KW-0596">Phosphopantetheine</keyword>
<evidence type="ECO:0000256" key="3">
    <source>
        <dbReference type="ARBA" id="ARBA00022553"/>
    </source>
</evidence>
<dbReference type="Pfam" id="PF00668">
    <property type="entry name" value="Condensation"/>
    <property type="match status" value="4"/>
</dbReference>
<keyword evidence="7" id="KW-1185">Reference proteome</keyword>
<dbReference type="Gene3D" id="2.30.38.10">
    <property type="entry name" value="Luciferase, Domain 3"/>
    <property type="match status" value="2"/>
</dbReference>
<dbReference type="InterPro" id="IPR023213">
    <property type="entry name" value="CAT-like_dom_sf"/>
</dbReference>
<dbReference type="PANTHER" id="PTHR45527">
    <property type="entry name" value="NONRIBOSOMAL PEPTIDE SYNTHETASE"/>
    <property type="match status" value="1"/>
</dbReference>
<accession>A0ABP4IEV3</accession>
<dbReference type="InterPro" id="IPR006162">
    <property type="entry name" value="Ppantetheine_attach_site"/>
</dbReference>
<dbReference type="PROSITE" id="PS00012">
    <property type="entry name" value="PHOSPHOPANTETHEINE"/>
    <property type="match status" value="4"/>
</dbReference>
<dbReference type="Gene3D" id="3.30.559.10">
    <property type="entry name" value="Chloramphenicol acetyltransferase-like domain"/>
    <property type="match status" value="4"/>
</dbReference>
<evidence type="ECO:0000313" key="6">
    <source>
        <dbReference type="EMBL" id="GAA1384669.1"/>
    </source>
</evidence>
<dbReference type="EMBL" id="BAAAJK010000006">
    <property type="protein sequence ID" value="GAA1384669.1"/>
    <property type="molecule type" value="Genomic_DNA"/>
</dbReference>
<organism evidence="6 7">
    <name type="scientific">Pseudonocardia kongjuensis</name>
    <dbReference type="NCBI Taxonomy" id="102227"/>
    <lineage>
        <taxon>Bacteria</taxon>
        <taxon>Bacillati</taxon>
        <taxon>Actinomycetota</taxon>
        <taxon>Actinomycetes</taxon>
        <taxon>Pseudonocardiales</taxon>
        <taxon>Pseudonocardiaceae</taxon>
        <taxon>Pseudonocardia</taxon>
    </lineage>
</organism>
<evidence type="ECO:0000313" key="7">
    <source>
        <dbReference type="Proteomes" id="UP001501414"/>
    </source>
</evidence>
<dbReference type="Pfam" id="PF13193">
    <property type="entry name" value="AMP-binding_C"/>
    <property type="match status" value="4"/>
</dbReference>
<dbReference type="InterPro" id="IPR036736">
    <property type="entry name" value="ACP-like_sf"/>
</dbReference>
<dbReference type="SMART" id="SM00823">
    <property type="entry name" value="PKS_PP"/>
    <property type="match status" value="4"/>
</dbReference>
<feature type="domain" description="Carrier" evidence="5">
    <location>
        <begin position="1409"/>
        <end position="1483"/>
    </location>
</feature>
<dbReference type="InterPro" id="IPR042099">
    <property type="entry name" value="ANL_N_sf"/>
</dbReference>
<comment type="cofactor">
    <cofactor evidence="1">
        <name>pantetheine 4'-phosphate</name>
        <dbReference type="ChEBI" id="CHEBI:47942"/>
    </cofactor>
</comment>
<dbReference type="CDD" id="cd05930">
    <property type="entry name" value="A_NRPS"/>
    <property type="match status" value="2"/>
</dbReference>
<dbReference type="InterPro" id="IPR025110">
    <property type="entry name" value="AMP-bd_C"/>
</dbReference>
<comment type="caution">
    <text evidence="6">The sequence shown here is derived from an EMBL/GenBank/DDBJ whole genome shotgun (WGS) entry which is preliminary data.</text>
</comment>
<name>A0ABP4IEV3_9PSEU</name>
<evidence type="ECO:0000259" key="5">
    <source>
        <dbReference type="PROSITE" id="PS50075"/>
    </source>
</evidence>
<dbReference type="Pfam" id="PF00501">
    <property type="entry name" value="AMP-binding"/>
    <property type="match status" value="4"/>
</dbReference>
<dbReference type="Proteomes" id="UP001501414">
    <property type="component" value="Unassembled WGS sequence"/>
</dbReference>
<dbReference type="Pfam" id="PF00550">
    <property type="entry name" value="PP-binding"/>
    <property type="match status" value="4"/>
</dbReference>
<dbReference type="Gene3D" id="3.40.50.12780">
    <property type="entry name" value="N-terminal domain of ligase-like"/>
    <property type="match status" value="2"/>
</dbReference>
<dbReference type="InterPro" id="IPR000873">
    <property type="entry name" value="AMP-dep_synth/lig_dom"/>
</dbReference>
<evidence type="ECO:0000256" key="1">
    <source>
        <dbReference type="ARBA" id="ARBA00001957"/>
    </source>
</evidence>
<dbReference type="InterPro" id="IPR020845">
    <property type="entry name" value="AMP-binding_CS"/>
</dbReference>
<dbReference type="InterPro" id="IPR010071">
    <property type="entry name" value="AA_adenyl_dom"/>
</dbReference>
<sequence length="4063" mass="425417">MLGTHRGLARRLDWAARAWPVEPGDVRPAKSSIAFIDGLTELLAALAGGARVLLADDATATDPGALARLLRDQPVAQVTAVPSLVSALAETPGPVAVRRWICSGEPLSAAVVAAARAWAPGSVVVNSYGSSEVAGDVLAGEIAGAEPVTAGHVVPGSSAVLLDRFLAPVPDGVTGELYVGGEQVARGYAGRPAETAARFVADPARPGARLYRTGDLARRTPDGRFELLGRADDQVTVRGVRVEPGEVEAVLVAQPGVRSAVVVARDLADGPSLVAYLVTGPDAAAPQDLRAAVAQLLPGQFVPAAMVVLPELPRTPGGKIDKRALPAPGPAQAPSRPPRDDRERALCGLFAELLDRPTVGVDDDFFALGGHSLSALRLANRIQQRLGAPVTVPDVFAHPTVAGLAAVLSGRSRAAGGPVRRPAGAAPVISPAQRQMWTLYRMQGPGAAYNVPRGWTVEGPFDVEAFRSALADVVGRHEALRTTYGEDTDGAVTARVHPPGALEPHVGFTSGTGGDATPGAGIDALARHRFDLERELPIRAEVLRTGPDRHRIGLVCHHIAVDEWSVRVLLADLGTAYRARRAGTEPELPEPELRWSDVAAWQDELVGPPGAPTAEATRLLDFWADTLAGAPPVTTLPADRPRPELPSGRGAETRIELGPELAGALTAAAERHRVSMFMLLHAALAVLLDAHADADRDPGDGSPDTVVIGTPSSARRHAGAEDVVGFALSTLALRLDLHGDPTLAQVLERARTADLAALEHADIAFDRVVERIAPERSAASPLFQVELLYLRTDPDRSELELDGARTLVRPTGTGSAKFDATFAFHESGTDDGAVRLGAIVEYATDLFDAATIDAVLDRLVRVLELVASSPGVRLSQLRLGEPGPELPEPVTGTGTLPALFAATAAARPDHPALVAGTDRLTWAELDDRAGRLAATLVAEGVRPGDRVAVGVPRSADMVVAVLGALRAGATYVPLDVDAPAHRLAMIVGDAAPRCLLATAATPDTVTGLGAPVVAVDRSAPVPPLRTPVDVPPAQPAYVVYTSGSTGRPKGVEVPHAAVLSLLAATVGPVGGMDVTGDDVFSLFHSVAFDVSVFELWAAVATGATVVVVDGDTARAPERMWELIRSERISVLSQTPSAFGPLAVAEPADPAAAAGLRYVVFAGEALEPRLLRDWCARHAPGTPVLANLYGITETTVHTTYREIGAADLDRPSSPVGGPLAGLAVRLLDRRLRPVPAGVVGEIHVAGAQLAQGYADRPDLTAARFLADPYGPPGTRLYRSGDLARFDRAGELAFAGRADEQVKIRGYRVELGEIDTALRALPGIAQAVTRVHTGADPADRRLVGYVVPGGAGPDTEPAALREALGATLPGYMVPAAIVVLDRLPLTVNGKLDRRALPEPDFGGGAAVAGRAPDGPAEQLLCEVFAQVLGSGTVGPDDDFFALGGDSILATRVVRAVRDAGLDVLTAHLFAHRTPAGIARVSGPVTAAPADGAAHGTGGPLRDLLGLGPADVAALGDRVGGTATDVWPLSPLQEGLYFQSVYDTGATGVYILQTMFTLDRVLDRDRLTDALTRLTAGTPLLRVGFTVDDRGRPVQVVRDEVEHPAIREHIAASAEEARTLVEAERARPIGLDAPPLFRLLLVHLPGGRDQLVLTNHFQLFDGASAMRVADRLLTLYDGGEPPAAPGYDDFLRWTSEQDEKESSAAWAAAYADLAGPTLVAGDGQPAFTEPSRRIGTRLGRALSDRVRAVAAGHGVTVNTVLIGALGVVLGHATGGDDVVIGTPMALAPDELPGVEHAVGLFLNTVPVRVRLAPADTGADVLRRLGRERAGLIGHEYLGLGRIQQATERPRLFDTLFTLRNAWDAFAEAAGRHGMADVETLDDSHFPLSFAVNPFDDMELTVDHRPEAIDTGTARSLMERFVQVLDAFTAAPDRPLAAIDLGTPAPADATAAPVPDATVAELLSERAVLCPDRTALVAGESRLTFAELDAQISRLARVLRSRGVGPESVVALGLPRSVGNVVALFAVLRVGAAYVPLELDHPDGRLAEILVASGAVLLVTESSVASRFGGAAVEQVVLDEPGLFDGVPGSPLTAGELGGFVPGTPGRLDHPAYVIFTSGSTGRPKGVVTAFGGLTNMQVNHRREIFAPTVEAAGGRVLRVAHTVSFAFDMSWEELLWLVEGHEVHVCDEQLRRDAERLVGYCAEHVIDVVNVTPTYAHHLFAAGLLDGPHVPPLVLLGGEAVPESVWSRLRDTEGTWGYNLYGPTEYTINTLGAGTNGSDTSTVGTAITNTTAHVLDGWLRPVPDGVVGELYIAGDGLARGYLGRPGLTAERFVADPWSAGGRMYRTGDLVRRRADGNLDFLGRGDDQLKIRGYRVEPAEIETALAGADGIEQAAVVARPHPEVPGQRRLAAYLVGTATPEAARDVVARALPDYMVPTLWAVVDELPLTVNGKLDVAALPEPSALRRSGGRAPRTPLEETLCSIVAEVVGADAVDPDDDFFDLGGDSISALALANRARRAGIRIRPRHVFEARTVSRLAPYGSRSAAARPALQPLRRDGAGREISAGQRQMLALSRVGGPSPVYNVPGVLRLRGPLDTDALRAAWLDVLERHEVLRTVYPDDTARVVDTAPASVVTVEPVGRDELDARIDAEVRRPFDLGTEIPARVTLFELGAEEHVLVAVLHHIAVDEWSWRPLIDDLQHAYRARLRTGPDAPSSLPAPQIRYADFAAWQRECLADGSDTSAAAQLEFWRTTLDGAPVQTTLPTDRPRPTVPSGAGDAVPIEIGPELTTELHRLARSHDITVFMLLHAALAVLLSRHTGSSDVVVGTPISTRFDPALDDAVGYFLNTLALRADVRPDHTVGELLRAVRGTDLDAYDRADVPFSDVVAALAPERAPGRSPLFQVMLVCLGGDANALTPQLDGVRASADVVRTGTAKFDASFNFQDTPELLSGVVEYSTDLFDADTVARFADRMVAVLRAFADDPARPVGSIDVLGPADHADSAARIAAGITDVPDVTVAELLSERAALCPDRVALVSGESRLTFAELDAQISRLARVLRVRGVGPESVVALGLPRSVENVVALFAVLRAGAAYVPLELDHPNERLAEILAASGAVLLVTESSVVSRFGGAAGAAVECVVLDEPGVFDGVSGGPLSAAELGGFVPGAAGRLGHPAYVIFTSGSTGRPKGVVTPFGGLTNMQVNHRREIFAPTVAAAGGRVLRVAHTVSFAFDMSWEELLWLVEGHEVHVCDEQLRRDAERLVGYCAEHAVDVVNVTPTYAHHLFAAGLLDGAHVPPLVLLGGEAVPESVWSRLRDAEGTWGYNLYGPTEYTINTLGAGTSESVTSTVGSAITNTVAHVLDGWLRPVPDGVVGELYVSGAGLARGYLGRAALTAERFVADPWSAGGRMYRTGDLVRRRADGNLDFLGRGDDQLKIRGYRVEPAEIETALDSAPGVARSAVVTRTAGTTKRLAAYLVGTAAPESVRDTVARVLPDYMVPTLWAVVDELPLTVNGKLDTAALPEPAPLAGRVSRPPGTPLETRLCAIVAEVLGLDTVGVDDDFFAIGGDSLSAIEITNSARRAGIELRVRDLLATGTVAALAAGLDDAATPAPVAGTGVPAAAPGLAAPTPVMSWLESLGGPVAGRGQAVLLSTPPGFGPDDLTALAGSLTRRHPTLRSELVTAADGSWTGLRTAPPGATGPEAQVRRIDATGASGGALTRLLTDATTAAVAELDAGPAGMLRLVWFDRGTEPGRLAVVAHHLAVDGTSWRVLAEDISSHGTAGHGTAGNGTGPAPESTGFAEFADRLREHGASPQVRAEAGFWRDTLAAAAPLPVRRPRDARDTHGTVARTTVTCPGDAVTGTARRAGAGAEAVLLAALGEALTVTGPAGPLLVDLEHHGRAEQLGDDIDLARTVGCFTVLAPVAVRGTPGAAIPEPGAAIGRARDAVTALPGHGLGWGLLRHPADGPSQLTGPGAEVSLNWLGRAPRPAADGDGGWELAPEQDAVRIGPAPDVRAGHSLVVDATLRDTPDGPVLETTFSHPGGVLDGGTVARIADRWVEVLTGWAGEH</sequence>
<dbReference type="SUPFAM" id="SSF52777">
    <property type="entry name" value="CoA-dependent acyltransferases"/>
    <property type="match status" value="8"/>
</dbReference>
<dbReference type="Gene3D" id="3.30.559.30">
    <property type="entry name" value="Nonribosomal peptide synthetase, condensation domain"/>
    <property type="match status" value="4"/>
</dbReference>
<dbReference type="NCBIfam" id="TIGR01733">
    <property type="entry name" value="AA-adenyl-dom"/>
    <property type="match status" value="3"/>
</dbReference>
<evidence type="ECO:0000256" key="4">
    <source>
        <dbReference type="SAM" id="MobiDB-lite"/>
    </source>
</evidence>
<feature type="region of interest" description="Disordered" evidence="4">
    <location>
        <begin position="631"/>
        <end position="651"/>
    </location>
</feature>
<feature type="region of interest" description="Disordered" evidence="4">
    <location>
        <begin position="2755"/>
        <end position="2777"/>
    </location>
</feature>
<dbReference type="InterPro" id="IPR045851">
    <property type="entry name" value="AMP-bd_C_sf"/>
</dbReference>
<dbReference type="SUPFAM" id="SSF47336">
    <property type="entry name" value="ACP-like"/>
    <property type="match status" value="4"/>
</dbReference>
<keyword evidence="3" id="KW-0597">Phosphoprotein</keyword>
<dbReference type="Gene3D" id="1.10.1200.10">
    <property type="entry name" value="ACP-like"/>
    <property type="match status" value="4"/>
</dbReference>
<dbReference type="Gene3D" id="3.40.50.980">
    <property type="match status" value="4"/>
</dbReference>
<dbReference type="NCBIfam" id="NF003417">
    <property type="entry name" value="PRK04813.1"/>
    <property type="match status" value="4"/>
</dbReference>
<protein>
    <recommendedName>
        <fullName evidence="5">Carrier domain-containing protein</fullName>
    </recommendedName>
</protein>
<dbReference type="SUPFAM" id="SSF56801">
    <property type="entry name" value="Acetyl-CoA synthetase-like"/>
    <property type="match status" value="4"/>
</dbReference>
<feature type="domain" description="Carrier" evidence="5">
    <location>
        <begin position="2468"/>
        <end position="2542"/>
    </location>
</feature>
<dbReference type="InterPro" id="IPR020806">
    <property type="entry name" value="PKS_PP-bd"/>
</dbReference>
<dbReference type="InterPro" id="IPR001242">
    <property type="entry name" value="Condensation_dom"/>
</dbReference>
<dbReference type="Gene3D" id="3.30.300.30">
    <property type="match status" value="4"/>
</dbReference>
<proteinExistence type="predicted"/>
<gene>
    <name evidence="6" type="ORF">GCM10009613_15840</name>
</gene>
<feature type="region of interest" description="Disordered" evidence="4">
    <location>
        <begin position="317"/>
        <end position="341"/>
    </location>
</feature>
<feature type="domain" description="Carrier" evidence="5">
    <location>
        <begin position="337"/>
        <end position="412"/>
    </location>
</feature>
<reference evidence="7" key="1">
    <citation type="journal article" date="2019" name="Int. J. Syst. Evol. Microbiol.">
        <title>The Global Catalogue of Microorganisms (GCM) 10K type strain sequencing project: providing services to taxonomists for standard genome sequencing and annotation.</title>
        <authorList>
            <consortium name="The Broad Institute Genomics Platform"/>
            <consortium name="The Broad Institute Genome Sequencing Center for Infectious Disease"/>
            <person name="Wu L."/>
            <person name="Ma J."/>
        </authorList>
    </citation>
    <scope>NUCLEOTIDE SEQUENCE [LARGE SCALE GENOMIC DNA]</scope>
    <source>
        <strain evidence="7">JCM 11896</strain>
    </source>
</reference>
<dbReference type="PANTHER" id="PTHR45527:SF1">
    <property type="entry name" value="FATTY ACID SYNTHASE"/>
    <property type="match status" value="1"/>
</dbReference>
<dbReference type="PROSITE" id="PS50075">
    <property type="entry name" value="CARRIER"/>
    <property type="match status" value="4"/>
</dbReference>
<dbReference type="CDD" id="cd19540">
    <property type="entry name" value="LCL_NRPS-like"/>
    <property type="match status" value="1"/>
</dbReference>
<dbReference type="PROSITE" id="PS00455">
    <property type="entry name" value="AMP_BINDING"/>
    <property type="match status" value="3"/>
</dbReference>
<evidence type="ECO:0000256" key="2">
    <source>
        <dbReference type="ARBA" id="ARBA00022450"/>
    </source>
</evidence>